<dbReference type="Proteomes" id="UP000814128">
    <property type="component" value="Unassembled WGS sequence"/>
</dbReference>
<evidence type="ECO:0000313" key="1">
    <source>
        <dbReference type="EMBL" id="KAI0028945.1"/>
    </source>
</evidence>
<evidence type="ECO:0000313" key="2">
    <source>
        <dbReference type="Proteomes" id="UP000814128"/>
    </source>
</evidence>
<reference evidence="1" key="2">
    <citation type="journal article" date="2022" name="New Phytol.">
        <title>Evolutionary transition to the ectomycorrhizal habit in the genomes of a hyperdiverse lineage of mushroom-forming fungi.</title>
        <authorList>
            <person name="Looney B."/>
            <person name="Miyauchi S."/>
            <person name="Morin E."/>
            <person name="Drula E."/>
            <person name="Courty P.E."/>
            <person name="Kohler A."/>
            <person name="Kuo A."/>
            <person name="LaButti K."/>
            <person name="Pangilinan J."/>
            <person name="Lipzen A."/>
            <person name="Riley R."/>
            <person name="Andreopoulos W."/>
            <person name="He G."/>
            <person name="Johnson J."/>
            <person name="Nolan M."/>
            <person name="Tritt A."/>
            <person name="Barry K.W."/>
            <person name="Grigoriev I.V."/>
            <person name="Nagy L.G."/>
            <person name="Hibbett D."/>
            <person name="Henrissat B."/>
            <person name="Matheny P.B."/>
            <person name="Labbe J."/>
            <person name="Martin F.M."/>
        </authorList>
    </citation>
    <scope>NUCLEOTIDE SEQUENCE</scope>
    <source>
        <strain evidence="1">EC-137</strain>
    </source>
</reference>
<protein>
    <submittedName>
        <fullName evidence="1">Glycoside hydrolase family 78 protein</fullName>
    </submittedName>
</protein>
<dbReference type="EMBL" id="MU273711">
    <property type="protein sequence ID" value="KAI0028945.1"/>
    <property type="molecule type" value="Genomic_DNA"/>
</dbReference>
<organism evidence="1 2">
    <name type="scientific">Vararia minispora EC-137</name>
    <dbReference type="NCBI Taxonomy" id="1314806"/>
    <lineage>
        <taxon>Eukaryota</taxon>
        <taxon>Fungi</taxon>
        <taxon>Dikarya</taxon>
        <taxon>Basidiomycota</taxon>
        <taxon>Agaricomycotina</taxon>
        <taxon>Agaricomycetes</taxon>
        <taxon>Russulales</taxon>
        <taxon>Lachnocladiaceae</taxon>
        <taxon>Vararia</taxon>
    </lineage>
</organism>
<gene>
    <name evidence="1" type="ORF">K488DRAFT_80423</name>
</gene>
<reference evidence="1" key="1">
    <citation type="submission" date="2021-02" db="EMBL/GenBank/DDBJ databases">
        <authorList>
            <consortium name="DOE Joint Genome Institute"/>
            <person name="Ahrendt S."/>
            <person name="Looney B.P."/>
            <person name="Miyauchi S."/>
            <person name="Morin E."/>
            <person name="Drula E."/>
            <person name="Courty P.E."/>
            <person name="Chicoki N."/>
            <person name="Fauchery L."/>
            <person name="Kohler A."/>
            <person name="Kuo A."/>
            <person name="Labutti K."/>
            <person name="Pangilinan J."/>
            <person name="Lipzen A."/>
            <person name="Riley R."/>
            <person name="Andreopoulos W."/>
            <person name="He G."/>
            <person name="Johnson J."/>
            <person name="Barry K.W."/>
            <person name="Grigoriev I.V."/>
            <person name="Nagy L."/>
            <person name="Hibbett D."/>
            <person name="Henrissat B."/>
            <person name="Matheny P.B."/>
            <person name="Labbe J."/>
            <person name="Martin F."/>
        </authorList>
    </citation>
    <scope>NUCLEOTIDE SEQUENCE</scope>
    <source>
        <strain evidence="1">EC-137</strain>
    </source>
</reference>
<keyword evidence="1" id="KW-0378">Hydrolase</keyword>
<name>A0ACB8QBL5_9AGAM</name>
<sequence>MWLQYTAVLAVLAGLAHSSAPAGPWDAFNYAPSSKTVFPSTIREQNGSVAVADSAVGSVGAITLSGNWSWVTLDFGKEVGGLISMNFNNVTNSSAVALSFTESPIFIRPWSSDDSSTPSSIEHYDGVMHVLAPLPSGLWTQDAMMLRGGFRFLTIASNSSDDVTFSNVSCAISFMPHVERLDDYAGYFYTKDPVSSDEDFLTKIWYAGAYTVQTNTVPLNTGRRVPAVSSAVGWANDAALGAAGPIIVDGAKRDRAVWPGDMGIAVPTQFVSTNDLLPTKNALQTMFAGMNPFTGALPESGPPLSQQGSDTYHAWTLIGVHNYWLYSGDDDWIRSIWSNYTKAVRFLVGKVDSSGLVNITRLRDWARVGGGGHNAEGNALYYKVLKNSVDLANAINETALADGWVANATIFKETYNNAFWLASIGMYRDNTTTVLAPQDANSMAVLFNLTLNASQANSVSKGLTVNWNNLGAVAPELPDTISPFIGGLELQAHFESGNDDRAMDLLRREWGYMLYTNLSVESTLLEGFTSNGSLLYRATVGYSRDAAYISHAHGWSSGPTSALTFYVVGLRVTAPQGRSWIVAPHMSGLGGAEGGFATPLGWFGVQWSMSRGEYIFQANITTPEGTEGSFTSPVAGSATVDGESSMSIVNGTVIALIGGSHTIEIAIS</sequence>
<comment type="caution">
    <text evidence="1">The sequence shown here is derived from an EMBL/GenBank/DDBJ whole genome shotgun (WGS) entry which is preliminary data.</text>
</comment>
<proteinExistence type="predicted"/>
<keyword evidence="2" id="KW-1185">Reference proteome</keyword>
<accession>A0ACB8QBL5</accession>